<dbReference type="EMBL" id="JARBJD010000038">
    <property type="protein sequence ID" value="KAK2958380.1"/>
    <property type="molecule type" value="Genomic_DNA"/>
</dbReference>
<keyword evidence="2" id="KW-1185">Reference proteome</keyword>
<organism evidence="1 2">
    <name type="scientific">Blattamonas nauphoetae</name>
    <dbReference type="NCBI Taxonomy" id="2049346"/>
    <lineage>
        <taxon>Eukaryota</taxon>
        <taxon>Metamonada</taxon>
        <taxon>Preaxostyla</taxon>
        <taxon>Oxymonadida</taxon>
        <taxon>Blattamonas</taxon>
    </lineage>
</organism>
<comment type="caution">
    <text evidence="1">The sequence shown here is derived from an EMBL/GenBank/DDBJ whole genome shotgun (WGS) entry which is preliminary data.</text>
</comment>
<proteinExistence type="predicted"/>
<evidence type="ECO:0000313" key="2">
    <source>
        <dbReference type="Proteomes" id="UP001281761"/>
    </source>
</evidence>
<protein>
    <submittedName>
        <fullName evidence="1">Uncharacterized protein</fullName>
    </submittedName>
</protein>
<evidence type="ECO:0000313" key="1">
    <source>
        <dbReference type="EMBL" id="KAK2958380.1"/>
    </source>
</evidence>
<name>A0ABQ9Y3R7_9EUKA</name>
<reference evidence="1 2" key="1">
    <citation type="journal article" date="2022" name="bioRxiv">
        <title>Genomics of Preaxostyla Flagellates Illuminates Evolutionary Transitions and the Path Towards Mitochondrial Loss.</title>
        <authorList>
            <person name="Novak L.V.F."/>
            <person name="Treitli S.C."/>
            <person name="Pyrih J."/>
            <person name="Halakuc P."/>
            <person name="Pipaliya S.V."/>
            <person name="Vacek V."/>
            <person name="Brzon O."/>
            <person name="Soukal P."/>
            <person name="Eme L."/>
            <person name="Dacks J.B."/>
            <person name="Karnkowska A."/>
            <person name="Elias M."/>
            <person name="Hampl V."/>
        </authorList>
    </citation>
    <scope>NUCLEOTIDE SEQUENCE [LARGE SCALE GENOMIC DNA]</scope>
    <source>
        <strain evidence="1">NAU3</strain>
        <tissue evidence="1">Gut</tissue>
    </source>
</reference>
<sequence>MQCRQKYKQKLNTTQDTVKIIHDDEDSLETNDSDHYDLTIVENGPTRKDGTHERAARTAAERARHLYPEWIERWECEDHCTESAIGTTPWFTFRRFLPPYGIRKHQLQEYIAAFAGRRLLNIPFEQFVANVLTYDPPPEEEEEEIEEIIKEDVQVLFESEEEPEDSLDVDDG</sequence>
<accession>A0ABQ9Y3R7</accession>
<dbReference type="Proteomes" id="UP001281761">
    <property type="component" value="Unassembled WGS sequence"/>
</dbReference>
<gene>
    <name evidence="1" type="ORF">BLNAU_6650</name>
</gene>